<accession>A0A0A9HN87</accession>
<protein>
    <submittedName>
        <fullName evidence="2">Uncharacterized protein</fullName>
    </submittedName>
</protein>
<dbReference type="EMBL" id="GBRH01159724">
    <property type="protein sequence ID" value="JAE38172.1"/>
    <property type="molecule type" value="Transcribed_RNA"/>
</dbReference>
<organism evidence="2">
    <name type="scientific">Arundo donax</name>
    <name type="common">Giant reed</name>
    <name type="synonym">Donax arundinaceus</name>
    <dbReference type="NCBI Taxonomy" id="35708"/>
    <lineage>
        <taxon>Eukaryota</taxon>
        <taxon>Viridiplantae</taxon>
        <taxon>Streptophyta</taxon>
        <taxon>Embryophyta</taxon>
        <taxon>Tracheophyta</taxon>
        <taxon>Spermatophyta</taxon>
        <taxon>Magnoliopsida</taxon>
        <taxon>Liliopsida</taxon>
        <taxon>Poales</taxon>
        <taxon>Poaceae</taxon>
        <taxon>PACMAD clade</taxon>
        <taxon>Arundinoideae</taxon>
        <taxon>Arundineae</taxon>
        <taxon>Arundo</taxon>
    </lineage>
</organism>
<evidence type="ECO:0000256" key="1">
    <source>
        <dbReference type="SAM" id="MobiDB-lite"/>
    </source>
</evidence>
<reference evidence="2" key="2">
    <citation type="journal article" date="2015" name="Data Brief">
        <title>Shoot transcriptome of the giant reed, Arundo donax.</title>
        <authorList>
            <person name="Barrero R.A."/>
            <person name="Guerrero F.D."/>
            <person name="Moolhuijzen P."/>
            <person name="Goolsby J.A."/>
            <person name="Tidwell J."/>
            <person name="Bellgard S.E."/>
            <person name="Bellgard M.I."/>
        </authorList>
    </citation>
    <scope>NUCLEOTIDE SEQUENCE</scope>
    <source>
        <tissue evidence="2">Shoot tissue taken approximately 20 cm above the soil surface</tissue>
    </source>
</reference>
<feature type="region of interest" description="Disordered" evidence="1">
    <location>
        <begin position="1"/>
        <end position="50"/>
    </location>
</feature>
<name>A0A0A9HN87_ARUDO</name>
<dbReference type="AlphaFoldDB" id="A0A0A9HN87"/>
<reference evidence="2" key="1">
    <citation type="submission" date="2014-09" db="EMBL/GenBank/DDBJ databases">
        <authorList>
            <person name="Magalhaes I.L.F."/>
            <person name="Oliveira U."/>
            <person name="Santos F.R."/>
            <person name="Vidigal T.H.D.A."/>
            <person name="Brescovit A.D."/>
            <person name="Santos A.J."/>
        </authorList>
    </citation>
    <scope>NUCLEOTIDE SEQUENCE</scope>
    <source>
        <tissue evidence="2">Shoot tissue taken approximately 20 cm above the soil surface</tissue>
    </source>
</reference>
<proteinExistence type="predicted"/>
<evidence type="ECO:0000313" key="2">
    <source>
        <dbReference type="EMBL" id="JAE38172.1"/>
    </source>
</evidence>
<feature type="compositionally biased region" description="Polar residues" evidence="1">
    <location>
        <begin position="28"/>
        <end position="50"/>
    </location>
</feature>
<sequence length="50" mass="5506">MRTHKLSALRCSCPPVHTTRHSSHTTTQGLPQRQKPSTGLQASSSFIYPS</sequence>